<gene>
    <name evidence="3" type="ORF">N7468_006713</name>
</gene>
<dbReference type="Proteomes" id="UP001150941">
    <property type="component" value="Unassembled WGS sequence"/>
</dbReference>
<dbReference type="PANTHER" id="PTHR34853">
    <property type="match status" value="1"/>
</dbReference>
<evidence type="ECO:0008006" key="5">
    <source>
        <dbReference type="Google" id="ProtNLM"/>
    </source>
</evidence>
<feature type="signal peptide" evidence="2">
    <location>
        <begin position="1"/>
        <end position="27"/>
    </location>
</feature>
<dbReference type="GeneID" id="83203312"/>
<keyword evidence="2" id="KW-0732">Signal</keyword>
<dbReference type="AlphaFoldDB" id="A0A9W9NV71"/>
<dbReference type="InterPro" id="IPR005152">
    <property type="entry name" value="Lipase_secreted"/>
</dbReference>
<dbReference type="GO" id="GO:0072330">
    <property type="term" value="P:monocarboxylic acid biosynthetic process"/>
    <property type="evidence" value="ECO:0007669"/>
    <property type="project" value="UniProtKB-ARBA"/>
</dbReference>
<dbReference type="PIRSF" id="PIRSF029171">
    <property type="entry name" value="Esterase_LipA"/>
    <property type="match status" value="1"/>
</dbReference>
<dbReference type="SUPFAM" id="SSF53474">
    <property type="entry name" value="alpha/beta-Hydrolases"/>
    <property type="match status" value="1"/>
</dbReference>
<accession>A0A9W9NV71</accession>
<dbReference type="EMBL" id="JAPQKS010000005">
    <property type="protein sequence ID" value="KAJ5225488.1"/>
    <property type="molecule type" value="Genomic_DNA"/>
</dbReference>
<protein>
    <recommendedName>
        <fullName evidence="5">Lipase 1</fullName>
    </recommendedName>
</protein>
<evidence type="ECO:0000256" key="1">
    <source>
        <dbReference type="ARBA" id="ARBA00022801"/>
    </source>
</evidence>
<dbReference type="Gene3D" id="1.10.260.130">
    <property type="match status" value="1"/>
</dbReference>
<dbReference type="InterPro" id="IPR029058">
    <property type="entry name" value="AB_hydrolase_fold"/>
</dbReference>
<dbReference type="RefSeq" id="XP_058328899.1">
    <property type="nucleotide sequence ID" value="XM_058476009.1"/>
</dbReference>
<keyword evidence="1" id="KW-0378">Hydrolase</keyword>
<dbReference type="GO" id="GO:0017000">
    <property type="term" value="P:antibiotic biosynthetic process"/>
    <property type="evidence" value="ECO:0007669"/>
    <property type="project" value="UniProtKB-ARBA"/>
</dbReference>
<organism evidence="3 4">
    <name type="scientific">Penicillium chermesinum</name>
    <dbReference type="NCBI Taxonomy" id="63820"/>
    <lineage>
        <taxon>Eukaryota</taxon>
        <taxon>Fungi</taxon>
        <taxon>Dikarya</taxon>
        <taxon>Ascomycota</taxon>
        <taxon>Pezizomycotina</taxon>
        <taxon>Eurotiomycetes</taxon>
        <taxon>Eurotiomycetidae</taxon>
        <taxon>Eurotiales</taxon>
        <taxon>Aspergillaceae</taxon>
        <taxon>Penicillium</taxon>
    </lineage>
</organism>
<comment type="similarity">
    <text evidence="2">Belongs to the AB hydrolase superfamily. Lipase family.</text>
</comment>
<dbReference type="Pfam" id="PF03583">
    <property type="entry name" value="LIP"/>
    <property type="match status" value="1"/>
</dbReference>
<dbReference type="PANTHER" id="PTHR34853:SF5">
    <property type="entry name" value="LIP-DOMAIN-CONTAINING PROTEIN-RELATED"/>
    <property type="match status" value="1"/>
</dbReference>
<reference evidence="3" key="1">
    <citation type="submission" date="2022-11" db="EMBL/GenBank/DDBJ databases">
        <authorList>
            <person name="Petersen C."/>
        </authorList>
    </citation>
    <scope>NUCLEOTIDE SEQUENCE</scope>
    <source>
        <strain evidence="3">IBT 19713</strain>
    </source>
</reference>
<keyword evidence="4" id="KW-1185">Reference proteome</keyword>
<dbReference type="OrthoDB" id="2373480at2759"/>
<sequence>MWCLDYLVRNVLWSLLAWTSLTSTASAHLTSTSDALAVHSSVPLPPSQDPRYRAPVGFESYPPGAILRLRKAAGNLSTITGNCSSVYNILYRTTDSRYRPSWAVTTLFLPSKQLSSNTALLSYQLPYNTMDVDQSPSYSLYSSQPSGAGPSNGGAFQIADNSLTDIGNALGRGWFVTVPDFEGPSAANVAAIQEGHATIDSIRASLRSGLGLDKTSRVALWGYSGGSIASEWALEFQEQYAPELQIHGAALGGLVANNTRCIYVVDGTPLAYIAVGAIMGPVIQYPEAYERLVSQLKTSGSHNKTGFLAAKKMSPTQGFAAFYNQSIFDYFVNGSAVLYDPLIRQAHLENQFMTYHGVPRSPVFVYKAIKDEATPIEDADYYVNRNCMLGANILYERNSVGGHLDEMVNGLPRAVAWLESILDGTYSDRYNAHGCTIRNVTVSTVNSGT</sequence>
<evidence type="ECO:0000313" key="3">
    <source>
        <dbReference type="EMBL" id="KAJ5225488.1"/>
    </source>
</evidence>
<dbReference type="Gene3D" id="3.40.50.1820">
    <property type="entry name" value="alpha/beta hydrolase"/>
    <property type="match status" value="1"/>
</dbReference>
<dbReference type="GO" id="GO:0004806">
    <property type="term" value="F:triacylglycerol lipase activity"/>
    <property type="evidence" value="ECO:0007669"/>
    <property type="project" value="UniProtKB-UniRule"/>
</dbReference>
<proteinExistence type="inferred from homology"/>
<feature type="chain" id="PRO_5041032951" description="Lipase 1" evidence="2">
    <location>
        <begin position="28"/>
        <end position="449"/>
    </location>
</feature>
<name>A0A9W9NV71_9EURO</name>
<evidence type="ECO:0000256" key="2">
    <source>
        <dbReference type="PIRNR" id="PIRNR029171"/>
    </source>
</evidence>
<dbReference type="GO" id="GO:0016042">
    <property type="term" value="P:lipid catabolic process"/>
    <property type="evidence" value="ECO:0007669"/>
    <property type="project" value="UniProtKB-UniRule"/>
</dbReference>
<reference evidence="3" key="2">
    <citation type="journal article" date="2023" name="IMA Fungus">
        <title>Comparative genomic study of the Penicillium genus elucidates a diverse pangenome and 15 lateral gene transfer events.</title>
        <authorList>
            <person name="Petersen C."/>
            <person name="Sorensen T."/>
            <person name="Nielsen M.R."/>
            <person name="Sondergaard T.E."/>
            <person name="Sorensen J.L."/>
            <person name="Fitzpatrick D.A."/>
            <person name="Frisvad J.C."/>
            <person name="Nielsen K.L."/>
        </authorList>
    </citation>
    <scope>NUCLEOTIDE SEQUENCE</scope>
    <source>
        <strain evidence="3">IBT 19713</strain>
    </source>
</reference>
<comment type="caution">
    <text evidence="3">The sequence shown here is derived from an EMBL/GenBank/DDBJ whole genome shotgun (WGS) entry which is preliminary data.</text>
</comment>
<evidence type="ECO:0000313" key="4">
    <source>
        <dbReference type="Proteomes" id="UP001150941"/>
    </source>
</evidence>